<proteinExistence type="predicted"/>
<name>A0A8W7PZK7_ANOCL</name>
<evidence type="ECO:0000313" key="1">
    <source>
        <dbReference type="EnsemblMetazoa" id="ACOM040375-PA.1"/>
    </source>
</evidence>
<dbReference type="VEuPathDB" id="VectorBase:ACON2_035416"/>
<dbReference type="Proteomes" id="UP000075882">
    <property type="component" value="Unassembled WGS sequence"/>
</dbReference>
<dbReference type="AlphaFoldDB" id="A0A8W7PZK7"/>
<reference evidence="1" key="1">
    <citation type="submission" date="2022-08" db="UniProtKB">
        <authorList>
            <consortium name="EnsemblMetazoa"/>
        </authorList>
    </citation>
    <scope>IDENTIFICATION</scope>
</reference>
<dbReference type="EnsemblMetazoa" id="ACOM040375-RA">
    <property type="protein sequence ID" value="ACOM040375-PA.1"/>
    <property type="gene ID" value="ACOM040375"/>
</dbReference>
<accession>A0A8W7PZK7</accession>
<sequence>MEGGGVVKQPAGVDARFRHAQTQHGHYSTVDEENIVVLQRCFTPPPLEEEAAKEVVWFEEVMISEITSYPARPTSGGRRVCARHMLAYCSFRTSGLTAATVLRG</sequence>
<organism evidence="1">
    <name type="scientific">Anopheles coluzzii</name>
    <name type="common">African malaria mosquito</name>
    <dbReference type="NCBI Taxonomy" id="1518534"/>
    <lineage>
        <taxon>Eukaryota</taxon>
        <taxon>Metazoa</taxon>
        <taxon>Ecdysozoa</taxon>
        <taxon>Arthropoda</taxon>
        <taxon>Hexapoda</taxon>
        <taxon>Insecta</taxon>
        <taxon>Pterygota</taxon>
        <taxon>Neoptera</taxon>
        <taxon>Endopterygota</taxon>
        <taxon>Diptera</taxon>
        <taxon>Nematocera</taxon>
        <taxon>Culicoidea</taxon>
        <taxon>Culicidae</taxon>
        <taxon>Anophelinae</taxon>
        <taxon>Anopheles</taxon>
    </lineage>
</organism>
<protein>
    <submittedName>
        <fullName evidence="1">Uncharacterized protein</fullName>
    </submittedName>
</protein>